<feature type="non-terminal residue" evidence="2">
    <location>
        <position position="1"/>
    </location>
</feature>
<feature type="compositionally biased region" description="Basic and acidic residues" evidence="1">
    <location>
        <begin position="90"/>
        <end position="99"/>
    </location>
</feature>
<organism evidence="2 3">
    <name type="scientific">Brassica rapa subsp. trilocularis</name>
    <dbReference type="NCBI Taxonomy" id="1813537"/>
    <lineage>
        <taxon>Eukaryota</taxon>
        <taxon>Viridiplantae</taxon>
        <taxon>Streptophyta</taxon>
        <taxon>Embryophyta</taxon>
        <taxon>Tracheophyta</taxon>
        <taxon>Spermatophyta</taxon>
        <taxon>Magnoliopsida</taxon>
        <taxon>eudicotyledons</taxon>
        <taxon>Gunneridae</taxon>
        <taxon>Pentapetalae</taxon>
        <taxon>rosids</taxon>
        <taxon>malvids</taxon>
        <taxon>Brassicales</taxon>
        <taxon>Brassicaceae</taxon>
        <taxon>Brassiceae</taxon>
        <taxon>Brassica</taxon>
    </lineage>
</organism>
<keyword evidence="3" id="KW-1185">Reference proteome</keyword>
<evidence type="ECO:0000256" key="1">
    <source>
        <dbReference type="SAM" id="MobiDB-lite"/>
    </source>
</evidence>
<feature type="compositionally biased region" description="Polar residues" evidence="1">
    <location>
        <begin position="13"/>
        <end position="27"/>
    </location>
</feature>
<feature type="region of interest" description="Disordered" evidence="1">
    <location>
        <begin position="60"/>
        <end position="106"/>
    </location>
</feature>
<name>A0ABQ7N6N0_BRACM</name>
<gene>
    <name evidence="2" type="primary">A03g504710.1_BraROA</name>
    <name evidence="2" type="ORF">IGI04_011834</name>
</gene>
<accession>A0ABQ7N6N0</accession>
<evidence type="ECO:0000313" key="2">
    <source>
        <dbReference type="EMBL" id="KAG5405715.1"/>
    </source>
</evidence>
<protein>
    <submittedName>
        <fullName evidence="2">Uncharacterized protein</fullName>
    </submittedName>
</protein>
<reference evidence="2 3" key="1">
    <citation type="submission" date="2021-03" db="EMBL/GenBank/DDBJ databases">
        <authorList>
            <person name="King G.J."/>
            <person name="Bancroft I."/>
            <person name="Baten A."/>
            <person name="Bloomfield J."/>
            <person name="Borpatragohain P."/>
            <person name="He Z."/>
            <person name="Irish N."/>
            <person name="Irwin J."/>
            <person name="Liu K."/>
            <person name="Mauleon R.P."/>
            <person name="Moore J."/>
            <person name="Morris R."/>
            <person name="Ostergaard L."/>
            <person name="Wang B."/>
            <person name="Wells R."/>
        </authorList>
    </citation>
    <scope>NUCLEOTIDE SEQUENCE [LARGE SCALE GENOMIC DNA]</scope>
    <source>
        <strain evidence="2">R-o-18</strain>
        <tissue evidence="2">Leaf</tissue>
    </source>
</reference>
<feature type="non-terminal residue" evidence="2">
    <location>
        <position position="198"/>
    </location>
</feature>
<dbReference type="Proteomes" id="UP000823674">
    <property type="component" value="Chromosome A03"/>
</dbReference>
<feature type="region of interest" description="Disordered" evidence="1">
    <location>
        <begin position="1"/>
        <end position="40"/>
    </location>
</feature>
<sequence>PTAEAQVHRITTHKTQISYGQQKNGRSPNKEHGPRPKTATPGLLWTRVKEAEQNTCKNLAHQPTTCRPPRLSRPILAHPPTLSTVTTLRRNSETTEPPRHQSSATPCLPVGEFNQLETITTTQKTWDSTTAARSFNGVGRTEKASILPRNKTGDDGSRVTSISRVERLQHASRSISTASFQNGRAVTPKPTLLNKCIN</sequence>
<proteinExistence type="predicted"/>
<comment type="caution">
    <text evidence="2">The sequence shown here is derived from an EMBL/GenBank/DDBJ whole genome shotgun (WGS) entry which is preliminary data.</text>
</comment>
<evidence type="ECO:0000313" key="3">
    <source>
        <dbReference type="Proteomes" id="UP000823674"/>
    </source>
</evidence>
<dbReference type="EMBL" id="JADBGQ010000003">
    <property type="protein sequence ID" value="KAG5405715.1"/>
    <property type="molecule type" value="Genomic_DNA"/>
</dbReference>